<dbReference type="Proteomes" id="UP000325827">
    <property type="component" value="Unassembled WGS sequence"/>
</dbReference>
<dbReference type="RefSeq" id="WP_150448965.1">
    <property type="nucleotide sequence ID" value="NZ_VYSA01000002.1"/>
</dbReference>
<keyword evidence="3" id="KW-1185">Reference proteome</keyword>
<gene>
    <name evidence="2" type="ORF">F6B43_10950</name>
</gene>
<keyword evidence="1" id="KW-1133">Transmembrane helix</keyword>
<sequence length="233" mass="25220">MQNAIQWLYIVVGALGIILPLIIVGIARPWRRNGPGWTWIHWGLAAGVGLLVGSFMLALTLGSAGDLRRTRAALINDLLTAAFHAFGPAPAVALVLLIVGTTSVVTFRITRPRPLPADIDLAGLRVLSRKGATVDDLQARYLPSARFSSDEFVLAVALGQADRKAKIFYGRVITYAPRSLRTNRALFRYAAALESKVHTSNTLDDTKHPLSELAALARRVEAGEPIPRLPDTA</sequence>
<feature type="transmembrane region" description="Helical" evidence="1">
    <location>
        <begin position="6"/>
        <end position="27"/>
    </location>
</feature>
<organism evidence="2 3">
    <name type="scientific">Microbacterium rhizomatis</name>
    <dbReference type="NCBI Taxonomy" id="1631477"/>
    <lineage>
        <taxon>Bacteria</taxon>
        <taxon>Bacillati</taxon>
        <taxon>Actinomycetota</taxon>
        <taxon>Actinomycetes</taxon>
        <taxon>Micrococcales</taxon>
        <taxon>Microbacteriaceae</taxon>
        <taxon>Microbacterium</taxon>
    </lineage>
</organism>
<reference evidence="3" key="1">
    <citation type="submission" date="2019-09" db="EMBL/GenBank/DDBJ databases">
        <title>Mumia zhuanghuii sp. nov. isolated from the intestinal contents of plateau pika (Ochotona curzoniae) in the Qinghai-Tibet plateau of China.</title>
        <authorList>
            <person name="Tian Z."/>
        </authorList>
    </citation>
    <scope>NUCLEOTIDE SEQUENCE [LARGE SCALE GENOMIC DNA]</scope>
    <source>
        <strain evidence="3">JCM 30598</strain>
    </source>
</reference>
<feature type="transmembrane region" description="Helical" evidence="1">
    <location>
        <begin position="81"/>
        <end position="107"/>
    </location>
</feature>
<feature type="transmembrane region" description="Helical" evidence="1">
    <location>
        <begin position="39"/>
        <end position="61"/>
    </location>
</feature>
<evidence type="ECO:0000313" key="2">
    <source>
        <dbReference type="EMBL" id="KAA9107935.1"/>
    </source>
</evidence>
<protein>
    <submittedName>
        <fullName evidence="2">Uncharacterized protein</fullName>
    </submittedName>
</protein>
<dbReference type="AlphaFoldDB" id="A0A5J5J080"/>
<keyword evidence="1" id="KW-0812">Transmembrane</keyword>
<evidence type="ECO:0000256" key="1">
    <source>
        <dbReference type="SAM" id="Phobius"/>
    </source>
</evidence>
<proteinExistence type="predicted"/>
<name>A0A5J5J080_9MICO</name>
<accession>A0A5J5J080</accession>
<comment type="caution">
    <text evidence="2">The sequence shown here is derived from an EMBL/GenBank/DDBJ whole genome shotgun (WGS) entry which is preliminary data.</text>
</comment>
<keyword evidence="1" id="KW-0472">Membrane</keyword>
<dbReference type="EMBL" id="VYSA01000002">
    <property type="protein sequence ID" value="KAA9107935.1"/>
    <property type="molecule type" value="Genomic_DNA"/>
</dbReference>
<evidence type="ECO:0000313" key="3">
    <source>
        <dbReference type="Proteomes" id="UP000325827"/>
    </source>
</evidence>